<reference evidence="3" key="1">
    <citation type="journal article" date="2020" name="Cell">
        <title>Large-Scale Comparative Analyses of Tick Genomes Elucidate Their Genetic Diversity and Vector Capacities.</title>
        <authorList>
            <consortium name="Tick Genome and Microbiome Consortium (TIGMIC)"/>
            <person name="Jia N."/>
            <person name="Wang J."/>
            <person name="Shi W."/>
            <person name="Du L."/>
            <person name="Sun Y."/>
            <person name="Zhan W."/>
            <person name="Jiang J.F."/>
            <person name="Wang Q."/>
            <person name="Zhang B."/>
            <person name="Ji P."/>
            <person name="Bell-Sakyi L."/>
            <person name="Cui X.M."/>
            <person name="Yuan T.T."/>
            <person name="Jiang B.G."/>
            <person name="Yang W.F."/>
            <person name="Lam T.T."/>
            <person name="Chang Q.C."/>
            <person name="Ding S.J."/>
            <person name="Wang X.J."/>
            <person name="Zhu J.G."/>
            <person name="Ruan X.D."/>
            <person name="Zhao L."/>
            <person name="Wei J.T."/>
            <person name="Ye R.Z."/>
            <person name="Que T.C."/>
            <person name="Du C.H."/>
            <person name="Zhou Y.H."/>
            <person name="Cheng J.X."/>
            <person name="Dai P.F."/>
            <person name="Guo W.B."/>
            <person name="Han X.H."/>
            <person name="Huang E.J."/>
            <person name="Li L.F."/>
            <person name="Wei W."/>
            <person name="Gao Y.C."/>
            <person name="Liu J.Z."/>
            <person name="Shao H.Z."/>
            <person name="Wang X."/>
            <person name="Wang C.C."/>
            <person name="Yang T.C."/>
            <person name="Huo Q.B."/>
            <person name="Li W."/>
            <person name="Chen H.Y."/>
            <person name="Chen S.E."/>
            <person name="Zhou L.G."/>
            <person name="Ni X.B."/>
            <person name="Tian J.H."/>
            <person name="Sheng Y."/>
            <person name="Liu T."/>
            <person name="Pan Y.S."/>
            <person name="Xia L.Y."/>
            <person name="Li J."/>
            <person name="Zhao F."/>
            <person name="Cao W.C."/>
        </authorList>
    </citation>
    <scope>NUCLEOTIDE SEQUENCE</scope>
    <source>
        <strain evidence="3">Rmic-2018</strain>
    </source>
</reference>
<sequence length="352" mass="39179">MQSVLLVTATLILPVHLLCLRVPLLIDAAVYLGSWTLTLVASYWLACFFWNRVLKRSVDTKGKAVLVTGCDTGFGHHAAKRFADDGFTVFAGCLDAACDGAKDLTKRPNIRVLQLDITKDEQVEQALQAVKTNLGSDVLWAVLANAGITAAGPVEWNSMERIKRIFEVNVFGHMRVAKAFLPLLKKSKGRLVIVTSGLCRVTIPGITVYCMSKYATLSLVDGLRRELEDEGVDVAAIEPTAYKTNMLENVGCPKFVEADLKLLPDEARSLIPEDSVNRWAKFLGGMFDVLTRDDPMEVVDQMSYAVKDVRPRPCYRAMTFQDKFLILFVKLFPDEVVDVFYTIFRVAAQFAK</sequence>
<dbReference type="OMA" id="WAKFLGG"/>
<name>A0A9J6EDB6_RHIMP</name>
<keyword evidence="4" id="KW-1185">Reference proteome</keyword>
<dbReference type="Proteomes" id="UP000821866">
    <property type="component" value="Chromosome 3"/>
</dbReference>
<feature type="transmembrane region" description="Helical" evidence="2">
    <location>
        <begin position="29"/>
        <end position="51"/>
    </location>
</feature>
<dbReference type="GO" id="GO:0016491">
    <property type="term" value="F:oxidoreductase activity"/>
    <property type="evidence" value="ECO:0007669"/>
    <property type="project" value="UniProtKB-KW"/>
</dbReference>
<dbReference type="OrthoDB" id="294295at2759"/>
<dbReference type="InterPro" id="IPR020904">
    <property type="entry name" value="Sc_DH/Rdtase_CS"/>
</dbReference>
<dbReference type="InterPro" id="IPR036291">
    <property type="entry name" value="NAD(P)-bd_dom_sf"/>
</dbReference>
<dbReference type="Gene3D" id="3.40.50.720">
    <property type="entry name" value="NAD(P)-binding Rossmann-like Domain"/>
    <property type="match status" value="1"/>
</dbReference>
<dbReference type="EMBL" id="JABSTU010000005">
    <property type="protein sequence ID" value="KAH8032306.1"/>
    <property type="molecule type" value="Genomic_DNA"/>
</dbReference>
<dbReference type="Pfam" id="PF00106">
    <property type="entry name" value="adh_short"/>
    <property type="match status" value="1"/>
</dbReference>
<protein>
    <submittedName>
        <fullName evidence="3">Uncharacterized protein</fullName>
    </submittedName>
</protein>
<dbReference type="VEuPathDB" id="VectorBase:LOC119164198"/>
<evidence type="ECO:0000256" key="2">
    <source>
        <dbReference type="SAM" id="Phobius"/>
    </source>
</evidence>
<keyword evidence="2" id="KW-1133">Transmembrane helix</keyword>
<keyword evidence="2" id="KW-0472">Membrane</keyword>
<evidence type="ECO:0000256" key="1">
    <source>
        <dbReference type="ARBA" id="ARBA00023002"/>
    </source>
</evidence>
<dbReference type="PROSITE" id="PS00061">
    <property type="entry name" value="ADH_SHORT"/>
    <property type="match status" value="1"/>
</dbReference>
<gene>
    <name evidence="3" type="ORF">HPB51_024083</name>
</gene>
<dbReference type="PANTHER" id="PTHR43313:SF36">
    <property type="entry name" value="D-BETA-HYDROXYBUTYRATE DEHYDROGENASE, MITOCHONDRIAL"/>
    <property type="match status" value="1"/>
</dbReference>
<dbReference type="SUPFAM" id="SSF51735">
    <property type="entry name" value="NAD(P)-binding Rossmann-fold domains"/>
    <property type="match status" value="1"/>
</dbReference>
<comment type="caution">
    <text evidence="3">The sequence shown here is derived from an EMBL/GenBank/DDBJ whole genome shotgun (WGS) entry which is preliminary data.</text>
</comment>
<proteinExistence type="predicted"/>
<dbReference type="PANTHER" id="PTHR43313">
    <property type="entry name" value="SHORT-CHAIN DEHYDROGENASE/REDUCTASE FAMILY 9C"/>
    <property type="match status" value="1"/>
</dbReference>
<organism evidence="3 4">
    <name type="scientific">Rhipicephalus microplus</name>
    <name type="common">Cattle tick</name>
    <name type="synonym">Boophilus microplus</name>
    <dbReference type="NCBI Taxonomy" id="6941"/>
    <lineage>
        <taxon>Eukaryota</taxon>
        <taxon>Metazoa</taxon>
        <taxon>Ecdysozoa</taxon>
        <taxon>Arthropoda</taxon>
        <taxon>Chelicerata</taxon>
        <taxon>Arachnida</taxon>
        <taxon>Acari</taxon>
        <taxon>Parasitiformes</taxon>
        <taxon>Ixodida</taxon>
        <taxon>Ixodoidea</taxon>
        <taxon>Ixodidae</taxon>
        <taxon>Rhipicephalinae</taxon>
        <taxon>Rhipicephalus</taxon>
        <taxon>Boophilus</taxon>
    </lineage>
</organism>
<keyword evidence="1" id="KW-0560">Oxidoreductase</keyword>
<evidence type="ECO:0000313" key="4">
    <source>
        <dbReference type="Proteomes" id="UP000821866"/>
    </source>
</evidence>
<dbReference type="InterPro" id="IPR002347">
    <property type="entry name" value="SDR_fam"/>
</dbReference>
<keyword evidence="2" id="KW-0812">Transmembrane</keyword>
<dbReference type="PRINTS" id="PR00081">
    <property type="entry name" value="GDHRDH"/>
</dbReference>
<reference evidence="3" key="2">
    <citation type="submission" date="2021-09" db="EMBL/GenBank/DDBJ databases">
        <authorList>
            <person name="Jia N."/>
            <person name="Wang J."/>
            <person name="Shi W."/>
            <person name="Du L."/>
            <person name="Sun Y."/>
            <person name="Zhan W."/>
            <person name="Jiang J."/>
            <person name="Wang Q."/>
            <person name="Zhang B."/>
            <person name="Ji P."/>
            <person name="Sakyi L.B."/>
            <person name="Cui X."/>
            <person name="Yuan T."/>
            <person name="Jiang B."/>
            <person name="Yang W."/>
            <person name="Lam T.T.-Y."/>
            <person name="Chang Q."/>
            <person name="Ding S."/>
            <person name="Wang X."/>
            <person name="Zhu J."/>
            <person name="Ruan X."/>
            <person name="Zhao L."/>
            <person name="Wei J."/>
            <person name="Que T."/>
            <person name="Du C."/>
            <person name="Cheng J."/>
            <person name="Dai P."/>
            <person name="Han X."/>
            <person name="Huang E."/>
            <person name="Gao Y."/>
            <person name="Liu J."/>
            <person name="Shao H."/>
            <person name="Ye R."/>
            <person name="Li L."/>
            <person name="Wei W."/>
            <person name="Wang X."/>
            <person name="Wang C."/>
            <person name="Huo Q."/>
            <person name="Li W."/>
            <person name="Guo W."/>
            <person name="Chen H."/>
            <person name="Chen S."/>
            <person name="Zhou L."/>
            <person name="Zhou L."/>
            <person name="Ni X."/>
            <person name="Tian J."/>
            <person name="Zhou Y."/>
            <person name="Sheng Y."/>
            <person name="Liu T."/>
            <person name="Pan Y."/>
            <person name="Xia L."/>
            <person name="Li J."/>
            <person name="Zhao F."/>
            <person name="Cao W."/>
        </authorList>
    </citation>
    <scope>NUCLEOTIDE SEQUENCE</scope>
    <source>
        <strain evidence="3">Rmic-2018</strain>
        <tissue evidence="3">Larvae</tissue>
    </source>
</reference>
<accession>A0A9J6EDB6</accession>
<evidence type="ECO:0000313" key="3">
    <source>
        <dbReference type="EMBL" id="KAH8032306.1"/>
    </source>
</evidence>
<dbReference type="AlphaFoldDB" id="A0A9J6EDB6"/>